<organism evidence="3 4">
    <name type="scientific">Flavobacterium johnsoniae (strain ATCC 17061 / DSM 2064 / JCM 8514 / BCRC 14874 / CCUG 350202 / NBRC 14942 / NCIMB 11054 / UW101)</name>
    <name type="common">Cytophaga johnsonae</name>
    <dbReference type="NCBI Taxonomy" id="376686"/>
    <lineage>
        <taxon>Bacteria</taxon>
        <taxon>Pseudomonadati</taxon>
        <taxon>Bacteroidota</taxon>
        <taxon>Flavobacteriia</taxon>
        <taxon>Flavobacteriales</taxon>
        <taxon>Flavobacteriaceae</taxon>
        <taxon>Flavobacterium</taxon>
    </lineage>
</organism>
<protein>
    <recommendedName>
        <fullName evidence="2">Multi-ubiquitin domain-containing protein</fullName>
    </recommendedName>
</protein>
<proteinExistence type="predicted"/>
<feature type="domain" description="Multi-ubiquitin" evidence="2">
    <location>
        <begin position="166"/>
        <end position="237"/>
    </location>
</feature>
<dbReference type="KEGG" id="fjo:Fjoh_3057"/>
<name>A5FFE8_FLAJ1</name>
<sequence length="239" mass="27552">MENSNNKSGHVEPNKHEDKNSGSVLKYVIEGKDYFTKDQYKTGKELKAEAGIPLETELYLSIRKPYSDELIDNDTKVNLARPETEYFFVKKKLHFTINKIPFIWYKQFINGAKIRELGNIDPNDDLYLDIKEGYEDDFITDDEIVDLARPGEEHFFSKPAKADFIIIVNAAPKEWKKRTISFQEVVVLAFGLYDDNPNKGYTVTYSRGHDPKPEGTMVKNSVVRVKHKMIFDVTATDKS</sequence>
<feature type="domain" description="Multi-ubiquitin" evidence="2">
    <location>
        <begin position="95"/>
        <end position="158"/>
    </location>
</feature>
<dbReference type="Proteomes" id="UP000006694">
    <property type="component" value="Chromosome"/>
</dbReference>
<evidence type="ECO:0000313" key="3">
    <source>
        <dbReference type="EMBL" id="ABQ06075.1"/>
    </source>
</evidence>
<dbReference type="EMBL" id="CP000685">
    <property type="protein sequence ID" value="ABQ06075.1"/>
    <property type="molecule type" value="Genomic_DNA"/>
</dbReference>
<feature type="region of interest" description="Disordered" evidence="1">
    <location>
        <begin position="1"/>
        <end position="23"/>
    </location>
</feature>
<accession>A5FFE8</accession>
<dbReference type="GeneID" id="31765970"/>
<dbReference type="Pfam" id="PF14452">
    <property type="entry name" value="Multi_ubiq"/>
    <property type="match status" value="2"/>
</dbReference>
<feature type="compositionally biased region" description="Basic and acidic residues" evidence="1">
    <location>
        <begin position="9"/>
        <end position="20"/>
    </location>
</feature>
<dbReference type="eggNOG" id="ENOG5033BF1">
    <property type="taxonomic scope" value="Bacteria"/>
</dbReference>
<evidence type="ECO:0000313" key="4">
    <source>
        <dbReference type="Proteomes" id="UP000006694"/>
    </source>
</evidence>
<evidence type="ECO:0000259" key="2">
    <source>
        <dbReference type="Pfam" id="PF14452"/>
    </source>
</evidence>
<dbReference type="AlphaFoldDB" id="A5FFE8"/>
<dbReference type="OrthoDB" id="7445930at2"/>
<dbReference type="HOGENOM" id="CLU_1189301_0_0_10"/>
<keyword evidence="4" id="KW-1185">Reference proteome</keyword>
<evidence type="ECO:0000256" key="1">
    <source>
        <dbReference type="SAM" id="MobiDB-lite"/>
    </source>
</evidence>
<gene>
    <name evidence="3" type="ordered locus">Fjoh_3057</name>
</gene>
<dbReference type="InterPro" id="IPR027802">
    <property type="entry name" value="Multi-ubiquitin_dom"/>
</dbReference>
<dbReference type="STRING" id="376686.Fjoh_3057"/>
<reference evidence="3 4" key="1">
    <citation type="journal article" date="2009" name="Appl. Environ. Microbiol.">
        <title>Novel features of the polysaccharide-digesting gliding bacterium Flavobacterium johnsoniae as revealed by genome sequence analysis.</title>
        <authorList>
            <person name="McBride M.J."/>
            <person name="Xie G."/>
            <person name="Martens E.C."/>
            <person name="Lapidus A."/>
            <person name="Henrissat B."/>
            <person name="Rhodes R.G."/>
            <person name="Goltsman E."/>
            <person name="Wang W."/>
            <person name="Xu J."/>
            <person name="Hunnicutt D.W."/>
            <person name="Staroscik A.M."/>
            <person name="Hoover T.R."/>
            <person name="Cheng Y.Q."/>
            <person name="Stein J.L."/>
        </authorList>
    </citation>
    <scope>NUCLEOTIDE SEQUENCE [LARGE SCALE GENOMIC DNA]</scope>
    <source>
        <strain evidence="4">ATCC 17061 / DSM 2064 / JCM 8514 / BCRC 14874 / CCUG 350202 / NBRC 14942 / NCIMB 11054 / UW101</strain>
    </source>
</reference>
<dbReference type="RefSeq" id="WP_008463773.1">
    <property type="nucleotide sequence ID" value="NC_009441.1"/>
</dbReference>